<evidence type="ECO:0000313" key="2">
    <source>
        <dbReference type="Proteomes" id="UP000504638"/>
    </source>
</evidence>
<evidence type="ECO:0000313" key="3">
    <source>
        <dbReference type="RefSeq" id="XP_033532047.1"/>
    </source>
</evidence>
<reference evidence="3" key="3">
    <citation type="submission" date="2025-04" db="UniProtKB">
        <authorList>
            <consortium name="RefSeq"/>
        </authorList>
    </citation>
    <scope>IDENTIFICATION</scope>
    <source>
        <strain evidence="3">CBS 781.70</strain>
    </source>
</reference>
<proteinExistence type="predicted"/>
<dbReference type="AlphaFoldDB" id="A0A6G1FXM1"/>
<organism evidence="1">
    <name type="scientific">Eremomyces bilateralis CBS 781.70</name>
    <dbReference type="NCBI Taxonomy" id="1392243"/>
    <lineage>
        <taxon>Eukaryota</taxon>
        <taxon>Fungi</taxon>
        <taxon>Dikarya</taxon>
        <taxon>Ascomycota</taxon>
        <taxon>Pezizomycotina</taxon>
        <taxon>Dothideomycetes</taxon>
        <taxon>Dothideomycetes incertae sedis</taxon>
        <taxon>Eremomycetales</taxon>
        <taxon>Eremomycetaceae</taxon>
        <taxon>Eremomyces</taxon>
    </lineage>
</organism>
<accession>A0A6G1FXM1</accession>
<dbReference type="RefSeq" id="XP_033532047.1">
    <property type="nucleotide sequence ID" value="XM_033683399.1"/>
</dbReference>
<protein>
    <submittedName>
        <fullName evidence="1 3">Uncharacterized protein</fullName>
    </submittedName>
</protein>
<dbReference type="GeneID" id="54423969"/>
<sequence length="81" mass="8775">MAAERIEWLRISFLYGSGGVDQGSTINLFTIMKRSDQAIADPKILWALFLIFPHPTPVPGMTVDIIPVRESAGVASATQCG</sequence>
<dbReference type="Proteomes" id="UP000504638">
    <property type="component" value="Unplaced"/>
</dbReference>
<reference evidence="3" key="2">
    <citation type="submission" date="2020-04" db="EMBL/GenBank/DDBJ databases">
        <authorList>
            <consortium name="NCBI Genome Project"/>
        </authorList>
    </citation>
    <scope>NUCLEOTIDE SEQUENCE</scope>
    <source>
        <strain evidence="3">CBS 781.70</strain>
    </source>
</reference>
<dbReference type="EMBL" id="ML975166">
    <property type="protein sequence ID" value="KAF1810416.1"/>
    <property type="molecule type" value="Genomic_DNA"/>
</dbReference>
<keyword evidence="2" id="KW-1185">Reference proteome</keyword>
<name>A0A6G1FXM1_9PEZI</name>
<gene>
    <name evidence="1 3" type="ORF">P152DRAFT_97561</name>
</gene>
<reference evidence="1 3" key="1">
    <citation type="submission" date="2020-01" db="EMBL/GenBank/DDBJ databases">
        <authorList>
            <consortium name="DOE Joint Genome Institute"/>
            <person name="Haridas S."/>
            <person name="Albert R."/>
            <person name="Binder M."/>
            <person name="Bloem J."/>
            <person name="Labutti K."/>
            <person name="Salamov A."/>
            <person name="Andreopoulos B."/>
            <person name="Baker S.E."/>
            <person name="Barry K."/>
            <person name="Bills G."/>
            <person name="Bluhm B.H."/>
            <person name="Cannon C."/>
            <person name="Castanera R."/>
            <person name="Culley D.E."/>
            <person name="Daum C."/>
            <person name="Ezra D."/>
            <person name="Gonzalez J.B."/>
            <person name="Henrissat B."/>
            <person name="Kuo A."/>
            <person name="Liang C."/>
            <person name="Lipzen A."/>
            <person name="Lutzoni F."/>
            <person name="Magnuson J."/>
            <person name="Mondo S."/>
            <person name="Nolan M."/>
            <person name="Ohm R."/>
            <person name="Pangilinan J."/>
            <person name="Park H.-J."/>
            <person name="Ramirez L."/>
            <person name="Alfaro M."/>
            <person name="Sun H."/>
            <person name="Tritt A."/>
            <person name="Yoshinaga Y."/>
            <person name="Zwiers L.-H."/>
            <person name="Turgeon B.G."/>
            <person name="Goodwin S.B."/>
            <person name="Spatafora J.W."/>
            <person name="Crous P.W."/>
            <person name="Grigoriev I.V."/>
        </authorList>
    </citation>
    <scope>NUCLEOTIDE SEQUENCE</scope>
    <source>
        <strain evidence="1 3">CBS 781.70</strain>
    </source>
</reference>
<evidence type="ECO:0000313" key="1">
    <source>
        <dbReference type="EMBL" id="KAF1810416.1"/>
    </source>
</evidence>